<evidence type="ECO:0000313" key="4">
    <source>
        <dbReference type="Proteomes" id="UP000315947"/>
    </source>
</evidence>
<evidence type="ECO:0000313" key="3">
    <source>
        <dbReference type="EMBL" id="QDO85015.1"/>
    </source>
</evidence>
<keyword evidence="1" id="KW-0732">Signal</keyword>
<dbReference type="PANTHER" id="PTHR36156">
    <property type="entry name" value="SLR2101 PROTEIN"/>
    <property type="match status" value="1"/>
</dbReference>
<gene>
    <name evidence="3" type="ORF">FM037_19510</name>
</gene>
<protein>
    <submittedName>
        <fullName evidence="3">Cupin domain-containing protein</fullName>
    </submittedName>
</protein>
<proteinExistence type="predicted"/>
<dbReference type="Gene3D" id="2.60.120.10">
    <property type="entry name" value="Jelly Rolls"/>
    <property type="match status" value="1"/>
</dbReference>
<dbReference type="InterPro" id="IPR013096">
    <property type="entry name" value="Cupin_2"/>
</dbReference>
<evidence type="ECO:0000259" key="2">
    <source>
        <dbReference type="Pfam" id="PF07883"/>
    </source>
</evidence>
<keyword evidence="4" id="KW-1185">Reference proteome</keyword>
<name>A0ABX5X0Y7_9GAMM</name>
<sequence>MLKLMFTTLVFASLSVSAATSKDLIKSTESWDGNKLPAYSLTQPEVTIKEIVIAPGEELPWHQHPVINAGILLSGELMVYTRDGKKKNLKAGDTLIELVNTSHYGKNISSEPAKIVVFYLAEQGDKVTILDHKH</sequence>
<dbReference type="SUPFAM" id="SSF51182">
    <property type="entry name" value="RmlC-like cupins"/>
    <property type="match status" value="1"/>
</dbReference>
<organism evidence="3 4">
    <name type="scientific">Shewanella psychropiezotolerans</name>
    <dbReference type="NCBI Taxonomy" id="2593655"/>
    <lineage>
        <taxon>Bacteria</taxon>
        <taxon>Pseudomonadati</taxon>
        <taxon>Pseudomonadota</taxon>
        <taxon>Gammaproteobacteria</taxon>
        <taxon>Alteromonadales</taxon>
        <taxon>Shewanellaceae</taxon>
        <taxon>Shewanella</taxon>
    </lineage>
</organism>
<dbReference type="PANTHER" id="PTHR36156:SF2">
    <property type="entry name" value="CUPIN TYPE-2 DOMAIN-CONTAINING PROTEIN"/>
    <property type="match status" value="1"/>
</dbReference>
<feature type="domain" description="Cupin type-2" evidence="2">
    <location>
        <begin position="51"/>
        <end position="119"/>
    </location>
</feature>
<dbReference type="CDD" id="cd02236">
    <property type="entry name" value="cupin_CV2614-like"/>
    <property type="match status" value="1"/>
</dbReference>
<dbReference type="RefSeq" id="WP_144047361.1">
    <property type="nucleotide sequence ID" value="NZ_CP041614.1"/>
</dbReference>
<reference evidence="3 4" key="1">
    <citation type="submission" date="2019-07" db="EMBL/GenBank/DDBJ databases">
        <title>Shewanella sp. YLB-06 whole genomic sequence.</title>
        <authorList>
            <person name="Yu L."/>
        </authorList>
    </citation>
    <scope>NUCLEOTIDE SEQUENCE [LARGE SCALE GENOMIC DNA]</scope>
    <source>
        <strain evidence="3 4">YLB-06</strain>
    </source>
</reference>
<feature type="signal peptide" evidence="1">
    <location>
        <begin position="1"/>
        <end position="18"/>
    </location>
</feature>
<dbReference type="InterPro" id="IPR011051">
    <property type="entry name" value="RmlC_Cupin_sf"/>
</dbReference>
<dbReference type="InterPro" id="IPR047142">
    <property type="entry name" value="OryJ/VirC-like"/>
</dbReference>
<dbReference type="Pfam" id="PF07883">
    <property type="entry name" value="Cupin_2"/>
    <property type="match status" value="1"/>
</dbReference>
<feature type="chain" id="PRO_5045225924" evidence="1">
    <location>
        <begin position="19"/>
        <end position="134"/>
    </location>
</feature>
<dbReference type="EMBL" id="CP041614">
    <property type="protein sequence ID" value="QDO85015.1"/>
    <property type="molecule type" value="Genomic_DNA"/>
</dbReference>
<dbReference type="InterPro" id="IPR014710">
    <property type="entry name" value="RmlC-like_jellyroll"/>
</dbReference>
<evidence type="ECO:0000256" key="1">
    <source>
        <dbReference type="SAM" id="SignalP"/>
    </source>
</evidence>
<dbReference type="Proteomes" id="UP000315947">
    <property type="component" value="Chromosome"/>
</dbReference>
<accession>A0ABX5X0Y7</accession>